<dbReference type="AlphaFoldDB" id="A0A936NE58"/>
<gene>
    <name evidence="2" type="ORF">IPN02_14195</name>
</gene>
<dbReference type="Proteomes" id="UP000727993">
    <property type="component" value="Unassembled WGS sequence"/>
</dbReference>
<accession>A0A936NE58</accession>
<organism evidence="2 3">
    <name type="scientific">Candidatus Neomicrothrix subdominans</name>
    <dbReference type="NCBI Taxonomy" id="2954438"/>
    <lineage>
        <taxon>Bacteria</taxon>
        <taxon>Bacillati</taxon>
        <taxon>Actinomycetota</taxon>
        <taxon>Acidimicrobiia</taxon>
        <taxon>Acidimicrobiales</taxon>
        <taxon>Microthrixaceae</taxon>
        <taxon>Candidatus Neomicrothrix</taxon>
    </lineage>
</organism>
<dbReference type="EMBL" id="JADJZA010000007">
    <property type="protein sequence ID" value="MBK9297954.1"/>
    <property type="molecule type" value="Genomic_DNA"/>
</dbReference>
<reference evidence="2 3" key="1">
    <citation type="submission" date="2020-10" db="EMBL/GenBank/DDBJ databases">
        <title>Connecting structure to function with the recovery of over 1000 high-quality activated sludge metagenome-assembled genomes encoding full-length rRNA genes using long-read sequencing.</title>
        <authorList>
            <person name="Singleton C.M."/>
            <person name="Petriglieri F."/>
            <person name="Kristensen J.M."/>
            <person name="Kirkegaard R.H."/>
            <person name="Michaelsen T.Y."/>
            <person name="Andersen M.H."/>
            <person name="Karst S.M."/>
            <person name="Dueholm M.S."/>
            <person name="Nielsen P.H."/>
            <person name="Albertsen M."/>
        </authorList>
    </citation>
    <scope>NUCLEOTIDE SEQUENCE [LARGE SCALE GENOMIC DNA]</scope>
    <source>
        <strain evidence="2">Lyne_18-Q3-R50-59_MAXAC.006</strain>
    </source>
</reference>
<sequence length="415" mass="43754">MDLTQLARSVVDGLRLVGVPVCLAAVLVLAAMALTPRSRRRLLLAGRGFQTRPGPSWRLWTAGILLPMLGITALSAAFAIESEIRDGQTRLAEGVEALVPPGAGSPYWVLAPGTDHFMDTSRVSLGRFAGAAPGDARSTAVLAVPFRLDLAVVTRQSGERITGLVLGPGAAGDGLSPPVAGPSVCERREARCLLKPGEVVVDREDGYALGEVTTIRGERYRVVGFFDRPMSLLNRTVVYANTTAAGYPQDPFGYVAFASDRATVEAAAGPDVQVLSAAEVRDYNAQFWSGNATPILMLLILLIAAFGGAAIFAAQRAEHLAVRPVFRTVRAIGLTRTEAGQIDLAHGLLRAAIPVIPALILARLAIAALNWAVLGFHARVELLTLTAAFGVVAAASTVAGLISWSTERTQPLVTR</sequence>
<evidence type="ECO:0000313" key="3">
    <source>
        <dbReference type="Proteomes" id="UP000727993"/>
    </source>
</evidence>
<keyword evidence="1" id="KW-1133">Transmembrane helix</keyword>
<feature type="transmembrane region" description="Helical" evidence="1">
    <location>
        <begin position="382"/>
        <end position="405"/>
    </location>
</feature>
<proteinExistence type="predicted"/>
<keyword evidence="1" id="KW-0812">Transmembrane</keyword>
<feature type="transmembrane region" description="Helical" evidence="1">
    <location>
        <begin position="16"/>
        <end position="36"/>
    </location>
</feature>
<feature type="transmembrane region" description="Helical" evidence="1">
    <location>
        <begin position="57"/>
        <end position="80"/>
    </location>
</feature>
<comment type="caution">
    <text evidence="2">The sequence shown here is derived from an EMBL/GenBank/DDBJ whole genome shotgun (WGS) entry which is preliminary data.</text>
</comment>
<protein>
    <submittedName>
        <fullName evidence="2">Uncharacterized protein</fullName>
    </submittedName>
</protein>
<evidence type="ECO:0000256" key="1">
    <source>
        <dbReference type="SAM" id="Phobius"/>
    </source>
</evidence>
<name>A0A936NE58_9ACTN</name>
<keyword evidence="1" id="KW-0472">Membrane</keyword>
<evidence type="ECO:0000313" key="2">
    <source>
        <dbReference type="EMBL" id="MBK9297954.1"/>
    </source>
</evidence>
<feature type="transmembrane region" description="Helical" evidence="1">
    <location>
        <begin position="295"/>
        <end position="314"/>
    </location>
</feature>
<feature type="transmembrane region" description="Helical" evidence="1">
    <location>
        <begin position="351"/>
        <end position="376"/>
    </location>
</feature>